<keyword evidence="2" id="KW-1185">Reference proteome</keyword>
<evidence type="ECO:0000313" key="2">
    <source>
        <dbReference type="Proteomes" id="UP000814140"/>
    </source>
</evidence>
<evidence type="ECO:0000313" key="1">
    <source>
        <dbReference type="EMBL" id="KAI0065179.1"/>
    </source>
</evidence>
<organism evidence="1 2">
    <name type="scientific">Artomyces pyxidatus</name>
    <dbReference type="NCBI Taxonomy" id="48021"/>
    <lineage>
        <taxon>Eukaryota</taxon>
        <taxon>Fungi</taxon>
        <taxon>Dikarya</taxon>
        <taxon>Basidiomycota</taxon>
        <taxon>Agaricomycotina</taxon>
        <taxon>Agaricomycetes</taxon>
        <taxon>Russulales</taxon>
        <taxon>Auriscalpiaceae</taxon>
        <taxon>Artomyces</taxon>
    </lineage>
</organism>
<comment type="caution">
    <text evidence="1">The sequence shown here is derived from an EMBL/GenBank/DDBJ whole genome shotgun (WGS) entry which is preliminary data.</text>
</comment>
<reference evidence="1" key="2">
    <citation type="journal article" date="2022" name="New Phytol.">
        <title>Evolutionary transition to the ectomycorrhizal habit in the genomes of a hyperdiverse lineage of mushroom-forming fungi.</title>
        <authorList>
            <person name="Looney B."/>
            <person name="Miyauchi S."/>
            <person name="Morin E."/>
            <person name="Drula E."/>
            <person name="Courty P.E."/>
            <person name="Kohler A."/>
            <person name="Kuo A."/>
            <person name="LaButti K."/>
            <person name="Pangilinan J."/>
            <person name="Lipzen A."/>
            <person name="Riley R."/>
            <person name="Andreopoulos W."/>
            <person name="He G."/>
            <person name="Johnson J."/>
            <person name="Nolan M."/>
            <person name="Tritt A."/>
            <person name="Barry K.W."/>
            <person name="Grigoriev I.V."/>
            <person name="Nagy L.G."/>
            <person name="Hibbett D."/>
            <person name="Henrissat B."/>
            <person name="Matheny P.B."/>
            <person name="Labbe J."/>
            <person name="Martin F.M."/>
        </authorList>
    </citation>
    <scope>NUCLEOTIDE SEQUENCE</scope>
    <source>
        <strain evidence="1">HHB10654</strain>
    </source>
</reference>
<name>A0ACB8T8Q5_9AGAM</name>
<accession>A0ACB8T8Q5</accession>
<reference evidence="1" key="1">
    <citation type="submission" date="2021-03" db="EMBL/GenBank/DDBJ databases">
        <authorList>
            <consortium name="DOE Joint Genome Institute"/>
            <person name="Ahrendt S."/>
            <person name="Looney B.P."/>
            <person name="Miyauchi S."/>
            <person name="Morin E."/>
            <person name="Drula E."/>
            <person name="Courty P.E."/>
            <person name="Chicoki N."/>
            <person name="Fauchery L."/>
            <person name="Kohler A."/>
            <person name="Kuo A."/>
            <person name="Labutti K."/>
            <person name="Pangilinan J."/>
            <person name="Lipzen A."/>
            <person name="Riley R."/>
            <person name="Andreopoulos W."/>
            <person name="He G."/>
            <person name="Johnson J."/>
            <person name="Barry K.W."/>
            <person name="Grigoriev I.V."/>
            <person name="Nagy L."/>
            <person name="Hibbett D."/>
            <person name="Henrissat B."/>
            <person name="Matheny P.B."/>
            <person name="Labbe J."/>
            <person name="Martin F."/>
        </authorList>
    </citation>
    <scope>NUCLEOTIDE SEQUENCE</scope>
    <source>
        <strain evidence="1">HHB10654</strain>
    </source>
</reference>
<protein>
    <submittedName>
        <fullName evidence="1">Uncharacterized protein</fullName>
    </submittedName>
</protein>
<dbReference type="Proteomes" id="UP000814140">
    <property type="component" value="Unassembled WGS sequence"/>
</dbReference>
<dbReference type="EMBL" id="MU277196">
    <property type="protein sequence ID" value="KAI0065179.1"/>
    <property type="molecule type" value="Genomic_DNA"/>
</dbReference>
<sequence>MPSFRLLTLALLPLFLRAVLADTSLFIPGFDPQPLSVANLGAGADGRTTWEIVPGSLTGTFDEPAFIGTATLVEGPVDAHLTYANAELSLTLDIHCGLNNGVAACLADQGYESTPFIFPSQPIEPFLVQGGGTASVNTPVTTAGSSTSASAAPSITPSSPSSTTSSSSSGFVTSTAAPSITPSPSASAGANTDLNPIATPSASPVANSGSSVSVSGSILIVVACVISLHGF</sequence>
<proteinExistence type="predicted"/>
<gene>
    <name evidence="1" type="ORF">BV25DRAFT_1913805</name>
</gene>